<dbReference type="SUPFAM" id="SSF51971">
    <property type="entry name" value="Nucleotide-binding domain"/>
    <property type="match status" value="1"/>
</dbReference>
<dbReference type="EMBL" id="OB660205">
    <property type="protein sequence ID" value="CAD7223472.1"/>
    <property type="molecule type" value="Genomic_DNA"/>
</dbReference>
<proteinExistence type="predicted"/>
<dbReference type="InterPro" id="IPR036188">
    <property type="entry name" value="FAD/NAD-bd_sf"/>
</dbReference>
<evidence type="ECO:0000313" key="2">
    <source>
        <dbReference type="EMBL" id="CAD7223472.1"/>
    </source>
</evidence>
<reference evidence="2" key="1">
    <citation type="submission" date="2020-11" db="EMBL/GenBank/DDBJ databases">
        <authorList>
            <person name="Tran Van P."/>
        </authorList>
    </citation>
    <scope>NUCLEOTIDE SEQUENCE</scope>
</reference>
<name>A0A7R8W294_9CRUS</name>
<dbReference type="GO" id="GO:0050660">
    <property type="term" value="F:flavin adenine dinucleotide binding"/>
    <property type="evidence" value="ECO:0007669"/>
    <property type="project" value="TreeGrafter"/>
</dbReference>
<dbReference type="GO" id="GO:0004497">
    <property type="term" value="F:monooxygenase activity"/>
    <property type="evidence" value="ECO:0007669"/>
    <property type="project" value="TreeGrafter"/>
</dbReference>
<dbReference type="SUPFAM" id="SSF51905">
    <property type="entry name" value="FAD/NAD(P)-binding domain"/>
    <property type="match status" value="2"/>
</dbReference>
<dbReference type="InterPro" id="IPR050982">
    <property type="entry name" value="Auxin_biosynth/cation_transpt"/>
</dbReference>
<gene>
    <name evidence="2" type="ORF">CTOB1V02_LOCUS1456</name>
</gene>
<dbReference type="Pfam" id="PF13738">
    <property type="entry name" value="Pyr_redox_3"/>
    <property type="match status" value="2"/>
</dbReference>
<protein>
    <submittedName>
        <fullName evidence="2">Uncharacterized protein</fullName>
    </submittedName>
</protein>
<dbReference type="PANTHER" id="PTHR43539">
    <property type="entry name" value="FLAVIN-BINDING MONOOXYGENASE-LIKE PROTEIN (AFU_ORTHOLOGUE AFUA_4G09220)"/>
    <property type="match status" value="1"/>
</dbReference>
<dbReference type="GO" id="GO:0005788">
    <property type="term" value="C:endoplasmic reticulum lumen"/>
    <property type="evidence" value="ECO:0007669"/>
    <property type="project" value="TreeGrafter"/>
</dbReference>
<dbReference type="GO" id="GO:0036503">
    <property type="term" value="P:ERAD pathway"/>
    <property type="evidence" value="ECO:0007669"/>
    <property type="project" value="TreeGrafter"/>
</dbReference>
<organism evidence="2">
    <name type="scientific">Cyprideis torosa</name>
    <dbReference type="NCBI Taxonomy" id="163714"/>
    <lineage>
        <taxon>Eukaryota</taxon>
        <taxon>Metazoa</taxon>
        <taxon>Ecdysozoa</taxon>
        <taxon>Arthropoda</taxon>
        <taxon>Crustacea</taxon>
        <taxon>Oligostraca</taxon>
        <taxon>Ostracoda</taxon>
        <taxon>Podocopa</taxon>
        <taxon>Podocopida</taxon>
        <taxon>Cytherocopina</taxon>
        <taxon>Cytheroidea</taxon>
        <taxon>Cytherideidae</taxon>
        <taxon>Cyprideis</taxon>
    </lineage>
</organism>
<dbReference type="AlphaFoldDB" id="A0A7R8W294"/>
<sequence>MITMRELNDLRGGRGVARTLTLKTTRVNEPTEVGVGKRTDYAPGGRHPPTFHLPMHALRTFERRWHDHRAVSILERTSVASVHSSPYSLIMGCSRRMSITSMFKTLVVVAAACLSCCCGTVYHDYCVIGAGPGGLQLGYYLQKAGRDYIIFEKNDIPGSFFVRMPRHRTLISINKRNTGHTNQFFNERHDWNSLLSDDDSLLFKHYSKEMFPPADAIVDYFRDYQQRLGINVTFGTDIRNVQRFWKPRNHGGYRFSMEDQFGNLYYCRFFVRMPRHRTLISINKRNTGHTNQFFNERHDWNSLLSDDDSLLFKHYSKEMFPPADAIVDYFRDYQQRLGINVTFGTDIRNVQRFWKPRNHGGYRFSMEDQFGNLYYCRVLITATGLPLPNQLKFVGQEFVEDYSTFDVDPEKYEGKTLLILGRGNSAFETADSLYGRTNLIHMLSRGRMRLAWNTHYVGDLRAVNNGILDTYQLKSLDGILEFDVNRLVVRKRNGKLFIGINWGQEYESPDYPRLKPTTEDSFDNFPFREKYDHIISCLGWKADLSIFNRAVNNGILDTYQLKSLDGILEFDVNRLVVRKRNGKLFIGINWGQDSSITQPYDDRVPKYPSIRYDFQSADTPDLYFAGTMSHALDFRKSAGGFIHGFRYTARALHRILEYRYHGNPWPSKTYHLTELLGVATRRVNEAAGLYQMYSFLGDVYILDENEFTILEEFPIKLLPHFADVSARALHRILEYRYHGNPWPSKTYPLTELLGVATRRVNEAAGLYQMYSFLGDVYILDENEFTILEEFPIKLLPHFADVSEEQIEELPLPDHGFTLPKPDRMHHIVEDFMAFWTAPMVHILPLRRFLDECANQDLRHHLNTHCFEYALNFASVPLFCMKYIFGQGLHLTQREASNIVAFHVQGFSYLFPRNVQRGRGTVPHSFV</sequence>
<dbReference type="PANTHER" id="PTHR43539:SF23">
    <property type="entry name" value="FAD-DEPENDENT OXIDOREDUCTASE DOMAIN-CONTAINING PROTEIN 2"/>
    <property type="match status" value="1"/>
</dbReference>
<keyword evidence="1" id="KW-0560">Oxidoreductase</keyword>
<evidence type="ECO:0000256" key="1">
    <source>
        <dbReference type="ARBA" id="ARBA00023002"/>
    </source>
</evidence>
<accession>A0A7R8W294</accession>
<dbReference type="Gene3D" id="3.50.50.60">
    <property type="entry name" value="FAD/NAD(P)-binding domain"/>
    <property type="match status" value="2"/>
</dbReference>
<dbReference type="OrthoDB" id="66881at2759"/>